<dbReference type="GO" id="GO:0003677">
    <property type="term" value="F:DNA binding"/>
    <property type="evidence" value="ECO:0007669"/>
    <property type="project" value="UniProtKB-KW"/>
</dbReference>
<dbReference type="SMART" id="SM00279">
    <property type="entry name" value="HhH2"/>
    <property type="match status" value="1"/>
</dbReference>
<accession>A0A7S3UA07</accession>
<reference evidence="5" key="1">
    <citation type="submission" date="2021-01" db="EMBL/GenBank/DDBJ databases">
        <authorList>
            <person name="Corre E."/>
            <person name="Pelletier E."/>
            <person name="Niang G."/>
            <person name="Scheremetjew M."/>
            <person name="Finn R."/>
            <person name="Kale V."/>
            <person name="Holt S."/>
            <person name="Cochrane G."/>
            <person name="Meng A."/>
            <person name="Brown T."/>
            <person name="Cohen L."/>
        </authorList>
    </citation>
    <scope>NUCLEOTIDE SEQUENCE</scope>
    <source>
        <strain evidence="5">CCMP1897</strain>
    </source>
</reference>
<dbReference type="AlphaFoldDB" id="A0A7S3UA07"/>
<dbReference type="GO" id="GO:0017108">
    <property type="term" value="F:5'-flap endonuclease activity"/>
    <property type="evidence" value="ECO:0007669"/>
    <property type="project" value="InterPro"/>
</dbReference>
<evidence type="ECO:0000256" key="2">
    <source>
        <dbReference type="ARBA" id="ARBA00022801"/>
    </source>
</evidence>
<organism evidence="5">
    <name type="scientific">Picocystis salinarum</name>
    <dbReference type="NCBI Taxonomy" id="88271"/>
    <lineage>
        <taxon>Eukaryota</taxon>
        <taxon>Viridiplantae</taxon>
        <taxon>Chlorophyta</taxon>
        <taxon>Picocystophyceae</taxon>
        <taxon>Picocystales</taxon>
        <taxon>Picocystaceae</taxon>
        <taxon>Picocystis</taxon>
    </lineage>
</organism>
<keyword evidence="2" id="KW-0378">Hydrolase</keyword>
<keyword evidence="1" id="KW-0540">Nuclease</keyword>
<evidence type="ECO:0000259" key="4">
    <source>
        <dbReference type="SMART" id="SM00475"/>
    </source>
</evidence>
<dbReference type="InterPro" id="IPR029060">
    <property type="entry name" value="PIN-like_dom_sf"/>
</dbReference>
<feature type="domain" description="5'-3' exonuclease" evidence="4">
    <location>
        <begin position="54"/>
        <end position="321"/>
    </location>
</feature>
<keyword evidence="3" id="KW-0238">DNA-binding</keyword>
<dbReference type="GO" id="GO:0033567">
    <property type="term" value="P:DNA replication, Okazaki fragment processing"/>
    <property type="evidence" value="ECO:0007669"/>
    <property type="project" value="InterPro"/>
</dbReference>
<dbReference type="EMBL" id="HBIS01001871">
    <property type="protein sequence ID" value="CAE0607844.1"/>
    <property type="molecule type" value="Transcribed_RNA"/>
</dbReference>
<dbReference type="InterPro" id="IPR002421">
    <property type="entry name" value="5-3_exonuclease"/>
</dbReference>
<protein>
    <recommendedName>
        <fullName evidence="4">5'-3' exonuclease domain-containing protein</fullName>
    </recommendedName>
</protein>
<dbReference type="SUPFAM" id="SSF88723">
    <property type="entry name" value="PIN domain-like"/>
    <property type="match status" value="1"/>
</dbReference>
<dbReference type="GO" id="GO:0008409">
    <property type="term" value="F:5'-3' exonuclease activity"/>
    <property type="evidence" value="ECO:0007669"/>
    <property type="project" value="InterPro"/>
</dbReference>
<dbReference type="InterPro" id="IPR008918">
    <property type="entry name" value="HhH2"/>
</dbReference>
<dbReference type="PANTHER" id="PTHR42646">
    <property type="entry name" value="FLAP ENDONUCLEASE XNI"/>
    <property type="match status" value="1"/>
</dbReference>
<sequence>MAKVLQCTRRAPGAKYLRTSKQKERKEVVGTVRRALGCEASVSDAAQASERWTKRLLLVDGTAVAYRAHFAFSGKFLHTEMGEDTSTIYGFITNLLMLMEMKPEYMAVVFDAKGKTFRHELYPDYKGQRPPTPEGLVEALPKLHKLLKSLAIPIIQVPGIEADDVIGSLASRAYEDGFLVDIASPDKDFFQLLRPGVRLLRPSPKGTLPGLVPYGVEEFEAEWNLRPDQFVDMLALCGDPSDNIPGVKGIGFKTAPKLIGHFGTLEELLARVPEVTTKRARTQLTTEDGQAAALLSKKLVTIKTDLNLPVLRQPWSQFLLQQPPDGGCSVMTALNALEMKQASKRLAQLWSTP</sequence>
<dbReference type="Pfam" id="PF02739">
    <property type="entry name" value="5_3_exonuc_N"/>
    <property type="match status" value="1"/>
</dbReference>
<dbReference type="FunFam" id="1.10.150.20:FF:000003">
    <property type="entry name" value="DNA polymerase I"/>
    <property type="match status" value="1"/>
</dbReference>
<dbReference type="Gene3D" id="3.40.50.1010">
    <property type="entry name" value="5'-nuclease"/>
    <property type="match status" value="1"/>
</dbReference>
<evidence type="ECO:0000256" key="3">
    <source>
        <dbReference type="ARBA" id="ARBA00023125"/>
    </source>
</evidence>
<proteinExistence type="predicted"/>
<dbReference type="SUPFAM" id="SSF47807">
    <property type="entry name" value="5' to 3' exonuclease, C-terminal subdomain"/>
    <property type="match status" value="1"/>
</dbReference>
<dbReference type="SMART" id="SM00475">
    <property type="entry name" value="53EXOc"/>
    <property type="match status" value="1"/>
</dbReference>
<dbReference type="CDD" id="cd09859">
    <property type="entry name" value="PIN_53EXO"/>
    <property type="match status" value="1"/>
</dbReference>
<evidence type="ECO:0000256" key="1">
    <source>
        <dbReference type="ARBA" id="ARBA00022722"/>
    </source>
</evidence>
<dbReference type="CDD" id="cd09898">
    <property type="entry name" value="H3TH_53EXO"/>
    <property type="match status" value="1"/>
</dbReference>
<name>A0A7S3UA07_9CHLO</name>
<dbReference type="InterPro" id="IPR020046">
    <property type="entry name" value="5-3_exonucl_a-hlix_arch_N"/>
</dbReference>
<dbReference type="InterPro" id="IPR036279">
    <property type="entry name" value="5-3_exonuclease_C_sf"/>
</dbReference>
<dbReference type="Gene3D" id="1.10.150.20">
    <property type="entry name" value="5' to 3' exonuclease, C-terminal subdomain"/>
    <property type="match status" value="1"/>
</dbReference>
<evidence type="ECO:0000313" key="5">
    <source>
        <dbReference type="EMBL" id="CAE0607844.1"/>
    </source>
</evidence>
<dbReference type="InterPro" id="IPR038969">
    <property type="entry name" value="FEN"/>
</dbReference>
<dbReference type="Pfam" id="PF01367">
    <property type="entry name" value="5_3_exonuc"/>
    <property type="match status" value="1"/>
</dbReference>
<dbReference type="PANTHER" id="PTHR42646:SF2">
    <property type="entry name" value="5'-3' EXONUCLEASE FAMILY PROTEIN"/>
    <property type="match status" value="1"/>
</dbReference>
<gene>
    <name evidence="5" type="ORF">PSAL00342_LOCUS1661</name>
</gene>
<dbReference type="InterPro" id="IPR020045">
    <property type="entry name" value="DNA_polI_H3TH"/>
</dbReference>